<dbReference type="SUPFAM" id="SSF54826">
    <property type="entry name" value="Enolase N-terminal domain-like"/>
    <property type="match status" value="1"/>
</dbReference>
<dbReference type="EMBL" id="CP000629">
    <property type="protein sequence ID" value="ACM29847.1"/>
    <property type="molecule type" value="Genomic_DNA"/>
</dbReference>
<reference evidence="3 4" key="1">
    <citation type="journal article" date="2009" name="J. Bacteriol.">
        <title>Genome sequences of three Agrobacterium biovars help elucidate the evolution of multichromosome genomes in bacteria.</title>
        <authorList>
            <person name="Slater S.C."/>
            <person name="Goldman B.S."/>
            <person name="Goodner B."/>
            <person name="Setubal J.C."/>
            <person name="Farrand S.K."/>
            <person name="Nester E.W."/>
            <person name="Burr T.J."/>
            <person name="Banta L."/>
            <person name="Dickerman A.W."/>
            <person name="Paulsen I."/>
            <person name="Otten L."/>
            <person name="Suen G."/>
            <person name="Welch R."/>
            <person name="Almeida N.F."/>
            <person name="Arnold F."/>
            <person name="Burton O.T."/>
            <person name="Du Z."/>
            <person name="Ewing A."/>
            <person name="Godsy E."/>
            <person name="Heisel S."/>
            <person name="Houmiel K.L."/>
            <person name="Jhaveri J."/>
            <person name="Lu J."/>
            <person name="Miller N.M."/>
            <person name="Norton S."/>
            <person name="Chen Q."/>
            <person name="Phoolcharoen W."/>
            <person name="Ohlin V."/>
            <person name="Ondrusek D."/>
            <person name="Pride N."/>
            <person name="Stricklin S.L."/>
            <person name="Sun J."/>
            <person name="Wheeler C."/>
            <person name="Wilson L."/>
            <person name="Zhu H."/>
            <person name="Wood D.W."/>
        </authorList>
    </citation>
    <scope>NUCLEOTIDE SEQUENCE [LARGE SCALE GENOMIC DNA]</scope>
    <source>
        <strain evidence="4">K84 / ATCC BAA-868</strain>
    </source>
</reference>
<dbReference type="Pfam" id="PF13378">
    <property type="entry name" value="MR_MLE_C"/>
    <property type="match status" value="1"/>
</dbReference>
<dbReference type="InterPro" id="IPR013341">
    <property type="entry name" value="Mandelate_racemase_N_dom"/>
</dbReference>
<dbReference type="GO" id="GO:0016829">
    <property type="term" value="F:lyase activity"/>
    <property type="evidence" value="ECO:0007669"/>
    <property type="project" value="UniProtKB-KW"/>
</dbReference>
<dbReference type="Gene3D" id="3.20.20.120">
    <property type="entry name" value="Enolase-like C-terminal domain"/>
    <property type="match status" value="1"/>
</dbReference>
<dbReference type="Pfam" id="PF02746">
    <property type="entry name" value="MR_MLE_N"/>
    <property type="match status" value="1"/>
</dbReference>
<evidence type="ECO:0000313" key="4">
    <source>
        <dbReference type="Proteomes" id="UP000001600"/>
    </source>
</evidence>
<dbReference type="InterPro" id="IPR029065">
    <property type="entry name" value="Enolase_C-like"/>
</dbReference>
<dbReference type="AlphaFoldDB" id="B9JIV5"/>
<feature type="domain" description="Mandelate racemase/muconate lactonizing enzyme C-terminal" evidence="2">
    <location>
        <begin position="178"/>
        <end position="288"/>
    </location>
</feature>
<dbReference type="STRING" id="311403.Arad_8617"/>
<evidence type="ECO:0000313" key="3">
    <source>
        <dbReference type="EMBL" id="ACM29847.1"/>
    </source>
</evidence>
<dbReference type="PANTHER" id="PTHR48080:SF2">
    <property type="entry name" value="D-GALACTONATE DEHYDRATASE"/>
    <property type="match status" value="1"/>
</dbReference>
<dbReference type="HOGENOM" id="CLU_030273_3_2_5"/>
<accession>B9JIV5</accession>
<dbReference type="Proteomes" id="UP000001600">
    <property type="component" value="Chromosome 2"/>
</dbReference>
<keyword evidence="1" id="KW-0456">Lyase</keyword>
<gene>
    <name evidence="3" type="primary">dgoA</name>
    <name evidence="3" type="ordered locus">Arad_8617</name>
</gene>
<dbReference type="InterPro" id="IPR029017">
    <property type="entry name" value="Enolase-like_N"/>
</dbReference>
<dbReference type="SFLD" id="SFLDS00001">
    <property type="entry name" value="Enolase"/>
    <property type="match status" value="1"/>
</dbReference>
<dbReference type="InterPro" id="IPR013342">
    <property type="entry name" value="Mandelate_racemase_C"/>
</dbReference>
<dbReference type="PANTHER" id="PTHR48080">
    <property type="entry name" value="D-GALACTONATE DEHYDRATASE-RELATED"/>
    <property type="match status" value="1"/>
</dbReference>
<organism evidence="3 4">
    <name type="scientific">Rhizobium rhizogenes (strain K84 / ATCC BAA-868)</name>
    <name type="common">Agrobacterium radiobacter</name>
    <dbReference type="NCBI Taxonomy" id="311403"/>
    <lineage>
        <taxon>Bacteria</taxon>
        <taxon>Pseudomonadati</taxon>
        <taxon>Pseudomonadota</taxon>
        <taxon>Alphaproteobacteria</taxon>
        <taxon>Hyphomicrobiales</taxon>
        <taxon>Rhizobiaceae</taxon>
        <taxon>Rhizobium/Agrobacterium group</taxon>
        <taxon>Rhizobium</taxon>
    </lineage>
</organism>
<evidence type="ECO:0000259" key="2">
    <source>
        <dbReference type="SMART" id="SM00922"/>
    </source>
</evidence>
<dbReference type="KEGG" id="ara:Arad_8617"/>
<proteinExistence type="predicted"/>
<dbReference type="SFLD" id="SFLDG00179">
    <property type="entry name" value="mandelate_racemase"/>
    <property type="match status" value="1"/>
</dbReference>
<dbReference type="CDD" id="cd03316">
    <property type="entry name" value="MR_like"/>
    <property type="match status" value="1"/>
</dbReference>
<dbReference type="InterPro" id="IPR034593">
    <property type="entry name" value="DgoD-like"/>
</dbReference>
<dbReference type="Gene3D" id="3.30.390.10">
    <property type="entry name" value="Enolase-like, N-terminal domain"/>
    <property type="match status" value="1"/>
</dbReference>
<name>B9JIV5_RHIR8</name>
<sequence>MHEAGGEERPGSVAQAEEEYPLIITRIETLRTLEFANVLWVRIHTDAGIIGLGETFYGAGAVEAHIHDTLSVRLIGKNPLHIEALHKEMLNLPMAQSSTGVEYRAASAIDIALWDLFGKVCELPVHQMLGGVCRDKLRIYNTCAGYGYVRSNNIKPVSNWNFSKSEAAGPYEDLEGFMTDAGALAENLLESGINAMKIWPFDPAAIENHGLYISAEQMKQAMRPFEQIRKAVGDKMDIMVEFHSLWNLPTAMKIARALEPYAPMWYEDPIRMNSPQALAEYARSTDVWVCASETLGSRFPYKDMLDRDAAHVVMVDLCWTGGLTEGRKIASMAETYHRPFAPHDCIGPVGFAAAVHMSFSQPNTLIQESVRAFYTGWYKELVTAVPRIENGYVYPMEGPGLGVDLLPTVFERSDLIVRNSQA</sequence>
<dbReference type="InterPro" id="IPR036849">
    <property type="entry name" value="Enolase-like_C_sf"/>
</dbReference>
<evidence type="ECO:0000256" key="1">
    <source>
        <dbReference type="ARBA" id="ARBA00023239"/>
    </source>
</evidence>
<protein>
    <submittedName>
        <fullName evidence="3">Galactonate dehydratase protein</fullName>
    </submittedName>
</protein>
<dbReference type="SUPFAM" id="SSF51604">
    <property type="entry name" value="Enolase C-terminal domain-like"/>
    <property type="match status" value="1"/>
</dbReference>
<dbReference type="eggNOG" id="COG4948">
    <property type="taxonomic scope" value="Bacteria"/>
</dbReference>
<dbReference type="SMART" id="SM00922">
    <property type="entry name" value="MR_MLE"/>
    <property type="match status" value="1"/>
</dbReference>